<evidence type="ECO:0000256" key="1">
    <source>
        <dbReference type="SAM" id="MobiDB-lite"/>
    </source>
</evidence>
<dbReference type="EMBL" id="JANIGO010000003">
    <property type="protein sequence ID" value="MCQ8896705.1"/>
    <property type="molecule type" value="Genomic_DNA"/>
</dbReference>
<evidence type="ECO:0000313" key="2">
    <source>
        <dbReference type="EMBL" id="MCQ8896705.1"/>
    </source>
</evidence>
<reference evidence="2 3" key="1">
    <citation type="submission" date="2022-07" db="EMBL/GenBank/DDBJ databases">
        <authorList>
            <person name="Xamxidin M."/>
            <person name="Wu M."/>
        </authorList>
    </citation>
    <scope>NUCLEOTIDE SEQUENCE [LARGE SCALE GENOMIC DNA]</scope>
    <source>
        <strain evidence="2 3">NBRC 111650</strain>
    </source>
</reference>
<dbReference type="Proteomes" id="UP001204142">
    <property type="component" value="Unassembled WGS sequence"/>
</dbReference>
<dbReference type="Gene3D" id="1.10.287.130">
    <property type="match status" value="1"/>
</dbReference>
<comment type="caution">
    <text evidence="2">The sequence shown here is derived from an EMBL/GenBank/DDBJ whole genome shotgun (WGS) entry which is preliminary data.</text>
</comment>
<evidence type="ECO:0008006" key="4">
    <source>
        <dbReference type="Google" id="ProtNLM"/>
    </source>
</evidence>
<accession>A0ABT1WGV1</accession>
<name>A0ABT1WGV1_9BURK</name>
<keyword evidence="3" id="KW-1185">Reference proteome</keyword>
<feature type="region of interest" description="Disordered" evidence="1">
    <location>
        <begin position="1"/>
        <end position="20"/>
    </location>
</feature>
<organism evidence="2 3">
    <name type="scientific">Limnobacter humi</name>
    <dbReference type="NCBI Taxonomy" id="1778671"/>
    <lineage>
        <taxon>Bacteria</taxon>
        <taxon>Pseudomonadati</taxon>
        <taxon>Pseudomonadota</taxon>
        <taxon>Betaproteobacteria</taxon>
        <taxon>Burkholderiales</taxon>
        <taxon>Burkholderiaceae</taxon>
        <taxon>Limnobacter</taxon>
    </lineage>
</organism>
<proteinExistence type="predicted"/>
<dbReference type="RefSeq" id="WP_256764518.1">
    <property type="nucleotide sequence ID" value="NZ_JANIGO010000003.1"/>
</dbReference>
<sequence length="116" mass="13142">MSTPSAAHLGEPNHQTLTAQDDLNVRVAHEISNPVSFVMANIGHLGFYIDDLFTLIDAYRAELLAHNQNPDTDHLAQRLDLHHLRDDIQHVLDENRQSLERVKQAVQGLKARNLHI</sequence>
<gene>
    <name evidence="2" type="ORF">NQT62_09700</name>
</gene>
<evidence type="ECO:0000313" key="3">
    <source>
        <dbReference type="Proteomes" id="UP001204142"/>
    </source>
</evidence>
<protein>
    <recommendedName>
        <fullName evidence="4">Signal transduction histidine kinase dimerisation/phosphoacceptor domain-containing protein</fullName>
    </recommendedName>
</protein>